<sequence>MFQNLHQKAPNAGELKIPTPETLHHHSRAILHSPIHFSLFKSCELNFPKFLTFRWNRLC</sequence>
<name>I3S5B7_MEDTR</name>
<evidence type="ECO:0000313" key="1">
    <source>
        <dbReference type="EMBL" id="AFK35459.1"/>
    </source>
</evidence>
<dbReference type="AlphaFoldDB" id="I3S5B7"/>
<accession>I3S5B7</accession>
<protein>
    <submittedName>
        <fullName evidence="1">Uncharacterized protein</fullName>
    </submittedName>
</protein>
<organism evidence="1">
    <name type="scientific">Medicago truncatula</name>
    <name type="common">Barrel medic</name>
    <name type="synonym">Medicago tribuloides</name>
    <dbReference type="NCBI Taxonomy" id="3880"/>
    <lineage>
        <taxon>Eukaryota</taxon>
        <taxon>Viridiplantae</taxon>
        <taxon>Streptophyta</taxon>
        <taxon>Embryophyta</taxon>
        <taxon>Tracheophyta</taxon>
        <taxon>Spermatophyta</taxon>
        <taxon>Magnoliopsida</taxon>
        <taxon>eudicotyledons</taxon>
        <taxon>Gunneridae</taxon>
        <taxon>Pentapetalae</taxon>
        <taxon>rosids</taxon>
        <taxon>fabids</taxon>
        <taxon>Fabales</taxon>
        <taxon>Fabaceae</taxon>
        <taxon>Papilionoideae</taxon>
        <taxon>50 kb inversion clade</taxon>
        <taxon>NPAAA clade</taxon>
        <taxon>Hologalegina</taxon>
        <taxon>IRL clade</taxon>
        <taxon>Trifolieae</taxon>
        <taxon>Medicago</taxon>
    </lineage>
</organism>
<reference evidence="1" key="1">
    <citation type="submission" date="2012-05" db="EMBL/GenBank/DDBJ databases">
        <authorList>
            <person name="Krishnakumar V."/>
            <person name="Cheung F."/>
            <person name="Xiao Y."/>
            <person name="Chan A."/>
            <person name="Moskal W.A."/>
            <person name="Town C.D."/>
        </authorList>
    </citation>
    <scope>NUCLEOTIDE SEQUENCE</scope>
</reference>
<proteinExistence type="evidence at transcript level"/>
<dbReference type="EMBL" id="BT135664">
    <property type="protein sequence ID" value="AFK35459.1"/>
    <property type="molecule type" value="mRNA"/>
</dbReference>